<evidence type="ECO:0000256" key="1">
    <source>
        <dbReference type="SAM" id="Phobius"/>
    </source>
</evidence>
<sequence length="134" mass="13976">MDQRILYGCIAALGVMLGFDLLTRASGVELDLPVSTPLGSIATGGVLVTFAAMTLGAWIARRDFRWVALALNAVLWVMVIAVLHSVAMPTDANASLSAILKFSGLGIVLSLAASWLGAMLGQRLAARRGLPATP</sequence>
<protein>
    <submittedName>
        <fullName evidence="2">Uncharacterized protein</fullName>
    </submittedName>
</protein>
<dbReference type="Proteomes" id="UP001597090">
    <property type="component" value="Unassembled WGS sequence"/>
</dbReference>
<keyword evidence="1" id="KW-0472">Membrane</keyword>
<dbReference type="EMBL" id="JBHTIH010000004">
    <property type="protein sequence ID" value="MFD0739871.1"/>
    <property type="molecule type" value="Genomic_DNA"/>
</dbReference>
<comment type="caution">
    <text evidence="2">The sequence shown here is derived from an EMBL/GenBank/DDBJ whole genome shotgun (WGS) entry which is preliminary data.</text>
</comment>
<gene>
    <name evidence="2" type="ORF">ACFQZQ_11310</name>
</gene>
<keyword evidence="1" id="KW-0812">Transmembrane</keyword>
<reference evidence="3" key="1">
    <citation type="journal article" date="2019" name="Int. J. Syst. Evol. Microbiol.">
        <title>The Global Catalogue of Microorganisms (GCM) 10K type strain sequencing project: providing services to taxonomists for standard genome sequencing and annotation.</title>
        <authorList>
            <consortium name="The Broad Institute Genomics Platform"/>
            <consortium name="The Broad Institute Genome Sequencing Center for Infectious Disease"/>
            <person name="Wu L."/>
            <person name="Ma J."/>
        </authorList>
    </citation>
    <scope>NUCLEOTIDE SEQUENCE [LARGE SCALE GENOMIC DNA]</scope>
    <source>
        <strain evidence="3">CCUG 55491</strain>
    </source>
</reference>
<feature type="transmembrane region" description="Helical" evidence="1">
    <location>
        <begin position="66"/>
        <end position="87"/>
    </location>
</feature>
<feature type="transmembrane region" description="Helical" evidence="1">
    <location>
        <begin position="41"/>
        <end position="59"/>
    </location>
</feature>
<evidence type="ECO:0000313" key="2">
    <source>
        <dbReference type="EMBL" id="MFD0739871.1"/>
    </source>
</evidence>
<dbReference type="RefSeq" id="WP_386812898.1">
    <property type="nucleotide sequence ID" value="NZ_JBHTIH010000004.1"/>
</dbReference>
<organism evidence="2 3">
    <name type="scientific">Lysobacter koreensis</name>
    <dbReference type="NCBI Taxonomy" id="266122"/>
    <lineage>
        <taxon>Bacteria</taxon>
        <taxon>Pseudomonadati</taxon>
        <taxon>Pseudomonadota</taxon>
        <taxon>Gammaproteobacteria</taxon>
        <taxon>Lysobacterales</taxon>
        <taxon>Lysobacteraceae</taxon>
        <taxon>Lysobacter</taxon>
    </lineage>
</organism>
<evidence type="ECO:0000313" key="3">
    <source>
        <dbReference type="Proteomes" id="UP001597090"/>
    </source>
</evidence>
<accession>A0ABW2YPQ6</accession>
<proteinExistence type="predicted"/>
<keyword evidence="1" id="KW-1133">Transmembrane helix</keyword>
<feature type="transmembrane region" description="Helical" evidence="1">
    <location>
        <begin position="99"/>
        <end position="120"/>
    </location>
</feature>
<keyword evidence="3" id="KW-1185">Reference proteome</keyword>
<name>A0ABW2YPQ6_9GAMM</name>